<dbReference type="GO" id="GO:0004668">
    <property type="term" value="F:protein-arginine deiminase activity"/>
    <property type="evidence" value="ECO:0007669"/>
    <property type="project" value="InterPro"/>
</dbReference>
<dbReference type="Pfam" id="PF04371">
    <property type="entry name" value="PAD_porph"/>
    <property type="match status" value="1"/>
</dbReference>
<evidence type="ECO:0000313" key="2">
    <source>
        <dbReference type="EMBL" id="PRM95087.1"/>
    </source>
</evidence>
<dbReference type="PANTHER" id="PTHR31377">
    <property type="entry name" value="AGMATINE DEIMINASE-RELATED"/>
    <property type="match status" value="1"/>
</dbReference>
<reference evidence="2 3" key="1">
    <citation type="submission" date="2017-09" db="EMBL/GenBank/DDBJ databases">
        <title>Reassesment of A. cryaerophilus.</title>
        <authorList>
            <person name="Perez-Cataluna A."/>
            <person name="Collado L."/>
            <person name="Salgado O."/>
            <person name="Lefinanco V."/>
            <person name="Figueras M.J."/>
        </authorList>
    </citation>
    <scope>NUCLEOTIDE SEQUENCE [LARGE SCALE GENOMIC DNA]</scope>
    <source>
        <strain evidence="2 3">LMG 10210</strain>
    </source>
</reference>
<dbReference type="Gene3D" id="3.75.10.10">
    <property type="entry name" value="L-arginine/glycine Amidinotransferase, Chain A"/>
    <property type="match status" value="1"/>
</dbReference>
<evidence type="ECO:0008006" key="4">
    <source>
        <dbReference type="Google" id="ProtNLM"/>
    </source>
</evidence>
<accession>A0A2S9T8B8</accession>
<dbReference type="InterPro" id="IPR007466">
    <property type="entry name" value="Peptidyl-Arg-deiminase_porph"/>
</dbReference>
<gene>
    <name evidence="2" type="ORF">CJ673_04250</name>
</gene>
<sequence>MMKTIRLSKLLFTNYPKESQNLVEILNKHNISYEILENTKDIWTRDFMPFCLDYGTLVSYIYEPDYLQNDKYKNIKTKIVYEENHIDLVIDGGNFVRYKNKAIMTDKIFKENPSKTKDEIIEIIKSKCKLEDLIIIPKQPYDIYGHSDSMVRWIDENSVLVNDFSIESKTFNNKLIKALQKHNLNIETIKYTDSFFTKDRNWGAYLNFVKIEDVLIVPIYGINEDFLALEQLQNIYKNCIIEPIKFDSIIKNGGALHCVSSEKIEFEKGDKREF</sequence>
<evidence type="ECO:0000313" key="3">
    <source>
        <dbReference type="Proteomes" id="UP000238281"/>
    </source>
</evidence>
<name>A0A2S9T8B8_9BACT</name>
<evidence type="ECO:0000256" key="1">
    <source>
        <dbReference type="ARBA" id="ARBA00022801"/>
    </source>
</evidence>
<dbReference type="Proteomes" id="UP000238281">
    <property type="component" value="Unassembled WGS sequence"/>
</dbReference>
<protein>
    <recommendedName>
        <fullName evidence="4">Agmatine deiminase family protein</fullName>
    </recommendedName>
</protein>
<keyword evidence="1" id="KW-0378">Hydrolase</keyword>
<comment type="caution">
    <text evidence="2">The sequence shown here is derived from an EMBL/GenBank/DDBJ whole genome shotgun (WGS) entry which is preliminary data.</text>
</comment>
<proteinExistence type="predicted"/>
<dbReference type="SUPFAM" id="SSF55909">
    <property type="entry name" value="Pentein"/>
    <property type="match status" value="1"/>
</dbReference>
<dbReference type="EMBL" id="NXGE01000002">
    <property type="protein sequence ID" value="PRM95087.1"/>
    <property type="molecule type" value="Genomic_DNA"/>
</dbReference>
<dbReference type="AlphaFoldDB" id="A0A2S9T8B8"/>
<dbReference type="PANTHER" id="PTHR31377:SF0">
    <property type="entry name" value="AGMATINE DEIMINASE-RELATED"/>
    <property type="match status" value="1"/>
</dbReference>
<organism evidence="2 3">
    <name type="scientific">Aliarcobacter cryaerophilus</name>
    <dbReference type="NCBI Taxonomy" id="28198"/>
    <lineage>
        <taxon>Bacteria</taxon>
        <taxon>Pseudomonadati</taxon>
        <taxon>Campylobacterota</taxon>
        <taxon>Epsilonproteobacteria</taxon>
        <taxon>Campylobacterales</taxon>
        <taxon>Arcobacteraceae</taxon>
        <taxon>Aliarcobacter</taxon>
    </lineage>
</organism>
<dbReference type="GO" id="GO:0009446">
    <property type="term" value="P:putrescine biosynthetic process"/>
    <property type="evidence" value="ECO:0007669"/>
    <property type="project" value="InterPro"/>
</dbReference>